<evidence type="ECO:0000313" key="2">
    <source>
        <dbReference type="Proteomes" id="UP001600888"/>
    </source>
</evidence>
<name>A0ABR4F1Y5_9PEZI</name>
<keyword evidence="2" id="KW-1185">Reference proteome</keyword>
<evidence type="ECO:0000313" key="1">
    <source>
        <dbReference type="EMBL" id="KAL2288697.1"/>
    </source>
</evidence>
<sequence>MQELELHSRQRLGTSHQDGILVWGHFDRDGDGAAEWARTSLLLIAASLEAIKVGKPRRDETSSALQSAVRPVRDWAVLRWLNKRAGCCRVGDTNNNVNVTLGE</sequence>
<comment type="caution">
    <text evidence="1">The sequence shown here is derived from an EMBL/GenBank/DDBJ whole genome shotgun (WGS) entry which is preliminary data.</text>
</comment>
<reference evidence="1 2" key="1">
    <citation type="submission" date="2024-03" db="EMBL/GenBank/DDBJ databases">
        <title>A high-quality draft genome sequence of Diaporthe vaccinii, a causative agent of upright dieback and viscid rot disease in cranberry plants.</title>
        <authorList>
            <person name="Sarrasin M."/>
            <person name="Lang B.F."/>
            <person name="Burger G."/>
        </authorList>
    </citation>
    <scope>NUCLEOTIDE SEQUENCE [LARGE SCALE GENOMIC DNA]</scope>
    <source>
        <strain evidence="1 2">IS7</strain>
    </source>
</reference>
<protein>
    <submittedName>
        <fullName evidence="1">Uncharacterized protein</fullName>
    </submittedName>
</protein>
<gene>
    <name evidence="1" type="ORF">FJTKL_03386</name>
</gene>
<dbReference type="EMBL" id="JBAWTH010000015">
    <property type="protein sequence ID" value="KAL2288697.1"/>
    <property type="molecule type" value="Genomic_DNA"/>
</dbReference>
<proteinExistence type="predicted"/>
<dbReference type="EMBL" id="JBAWTH010000015">
    <property type="protein sequence ID" value="KAL2288698.1"/>
    <property type="molecule type" value="Genomic_DNA"/>
</dbReference>
<accession>A0ABR4F1Y5</accession>
<organism evidence="1 2">
    <name type="scientific">Diaporthe vaccinii</name>
    <dbReference type="NCBI Taxonomy" id="105482"/>
    <lineage>
        <taxon>Eukaryota</taxon>
        <taxon>Fungi</taxon>
        <taxon>Dikarya</taxon>
        <taxon>Ascomycota</taxon>
        <taxon>Pezizomycotina</taxon>
        <taxon>Sordariomycetes</taxon>
        <taxon>Sordariomycetidae</taxon>
        <taxon>Diaporthales</taxon>
        <taxon>Diaporthaceae</taxon>
        <taxon>Diaporthe</taxon>
        <taxon>Diaporthe eres species complex</taxon>
    </lineage>
</organism>
<dbReference type="Proteomes" id="UP001600888">
    <property type="component" value="Unassembled WGS sequence"/>
</dbReference>